<evidence type="ECO:0000259" key="1">
    <source>
        <dbReference type="Pfam" id="PF04326"/>
    </source>
</evidence>
<dbReference type="Gene3D" id="3.30.950.30">
    <property type="entry name" value="Schlafen, AAA domain"/>
    <property type="match status" value="1"/>
</dbReference>
<sequence>MHIFEISDSQALSLLNLEENYLNDVKAKEIKPSKLSETVSAFANAAGGDLYIGIKENQSQSLNNWDGFTTREQANEIIHVLQKAHSFGNHLKFEFLANNNYQGYILHITVSKVKDIVKSSSGEVFIRSNAGKIKISTDEELAKLKLDKGIVSFENEWVDINIRLIEQSNSINKFIHNVIPHSEPRKYLLNQDIIRDEKCKVAGILLFTDEPPIYLPKRSSVKIMRYKTSSDDIGREFLDSDPLTVEADIYNLIYNSVEKTKSIIQGIKKLGEKELESIAYPEEALHEVITNAVLHRDYSIAQDVQIRIFDNRVEIESPGKLPGHVTVSNILDTQSARNPTLVRLINKFPSPPNKDVGEGLNTAFRAMEQLRLKAPIITEKDNSVLVIIKHEMLGSPEEIVLEYLSKNEEITNSIARGITGIKSENTMKNVFLRLKKRNLLEPNPDKKGSKSTWRKPKK</sequence>
<dbReference type="InterPro" id="IPR038461">
    <property type="entry name" value="Schlafen_AlbA_2_dom_sf"/>
</dbReference>
<keyword evidence="3" id="KW-1185">Reference proteome</keyword>
<reference evidence="2 3" key="1">
    <citation type="journal article" date="2022" name="Res Sq">
        <title>Evolution of multicellular longitudinally dividing oral cavity symbionts (Neisseriaceae).</title>
        <authorList>
            <person name="Nyongesa S."/>
            <person name="Weber P."/>
            <person name="Bernet E."/>
            <person name="Pullido F."/>
            <person name="Nieckarz M."/>
            <person name="Delaby M."/>
            <person name="Nieves C."/>
            <person name="Viehboeck T."/>
            <person name="Krause N."/>
            <person name="Rivera-Millot A."/>
            <person name="Nakamura A."/>
            <person name="Vischer N."/>
            <person name="VanNieuwenhze M."/>
            <person name="Brun Y."/>
            <person name="Cava F."/>
            <person name="Bulgheresi S."/>
            <person name="Veyrier F."/>
        </authorList>
    </citation>
    <scope>NUCLEOTIDE SEQUENCE [LARGE SCALE GENOMIC DNA]</scope>
    <source>
        <strain evidence="2 3">SN4</strain>
    </source>
</reference>
<name>A0ABY4E0Y4_9NEIS</name>
<dbReference type="Proteomes" id="UP000832011">
    <property type="component" value="Chromosome"/>
</dbReference>
<dbReference type="InterPro" id="IPR007421">
    <property type="entry name" value="Schlafen_AlbA_2_dom"/>
</dbReference>
<organism evidence="2 3">
    <name type="scientific">Vitreoscilla massiliensis</name>
    <dbReference type="NCBI Taxonomy" id="1689272"/>
    <lineage>
        <taxon>Bacteria</taxon>
        <taxon>Pseudomonadati</taxon>
        <taxon>Pseudomonadota</taxon>
        <taxon>Betaproteobacteria</taxon>
        <taxon>Neisseriales</taxon>
        <taxon>Neisseriaceae</taxon>
        <taxon>Vitreoscilla</taxon>
    </lineage>
</organism>
<proteinExistence type="predicted"/>
<dbReference type="Pfam" id="PF13749">
    <property type="entry name" value="HATPase_c_4"/>
    <property type="match status" value="1"/>
</dbReference>
<dbReference type="RefSeq" id="WP_082625669.1">
    <property type="nucleotide sequence ID" value="NZ_CABKVG010000010.1"/>
</dbReference>
<dbReference type="Pfam" id="PF04326">
    <property type="entry name" value="SLFN_AlbA_2"/>
    <property type="match status" value="1"/>
</dbReference>
<accession>A0ABY4E0Y4</accession>
<evidence type="ECO:0000313" key="2">
    <source>
        <dbReference type="EMBL" id="UOO89454.1"/>
    </source>
</evidence>
<dbReference type="InterPro" id="IPR038475">
    <property type="entry name" value="RecG_C_sf"/>
</dbReference>
<gene>
    <name evidence="2" type="ORF">LVJ82_00290</name>
</gene>
<dbReference type="PANTHER" id="PTHR30595">
    <property type="entry name" value="GLPR-RELATED TRANSCRIPTIONAL REPRESSOR"/>
    <property type="match status" value="1"/>
</dbReference>
<protein>
    <submittedName>
        <fullName evidence="2">DNA binding domain-containing protein</fullName>
    </submittedName>
</protein>
<dbReference type="EMBL" id="CP091511">
    <property type="protein sequence ID" value="UOO89454.1"/>
    <property type="molecule type" value="Genomic_DNA"/>
</dbReference>
<dbReference type="PANTHER" id="PTHR30595:SF6">
    <property type="entry name" value="SCHLAFEN ALBA-2 DOMAIN-CONTAINING PROTEIN"/>
    <property type="match status" value="1"/>
</dbReference>
<feature type="domain" description="Schlafen AlbA-2" evidence="1">
    <location>
        <begin position="23"/>
        <end position="135"/>
    </location>
</feature>
<dbReference type="Gene3D" id="3.30.565.60">
    <property type="match status" value="1"/>
</dbReference>
<evidence type="ECO:0000313" key="3">
    <source>
        <dbReference type="Proteomes" id="UP000832011"/>
    </source>
</evidence>